<reference evidence="3 4" key="1">
    <citation type="submission" date="2018-03" db="EMBL/GenBank/DDBJ databases">
        <title>Genomic Encyclopedia of Archaeal and Bacterial Type Strains, Phase II (KMG-II): from individual species to whole genera.</title>
        <authorList>
            <person name="Goeker M."/>
        </authorList>
    </citation>
    <scope>NUCLEOTIDE SEQUENCE [LARGE SCALE GENOMIC DNA]</scope>
    <source>
        <strain evidence="3 4">DSM 28229</strain>
    </source>
</reference>
<dbReference type="Gene3D" id="3.40.50.1820">
    <property type="entry name" value="alpha/beta hydrolase"/>
    <property type="match status" value="1"/>
</dbReference>
<keyword evidence="3" id="KW-0378">Hydrolase</keyword>
<dbReference type="Pfam" id="PF12146">
    <property type="entry name" value="Hydrolase_4"/>
    <property type="match status" value="1"/>
</dbReference>
<keyword evidence="1" id="KW-0732">Signal</keyword>
<dbReference type="InterPro" id="IPR053145">
    <property type="entry name" value="AB_hydrolase_Est10"/>
</dbReference>
<evidence type="ECO:0000313" key="4">
    <source>
        <dbReference type="Proteomes" id="UP000245535"/>
    </source>
</evidence>
<dbReference type="GO" id="GO:0052689">
    <property type="term" value="F:carboxylic ester hydrolase activity"/>
    <property type="evidence" value="ECO:0007669"/>
    <property type="project" value="TreeGrafter"/>
</dbReference>
<evidence type="ECO:0000313" key="3">
    <source>
        <dbReference type="EMBL" id="PWJ39984.1"/>
    </source>
</evidence>
<proteinExistence type="predicted"/>
<evidence type="ECO:0000259" key="2">
    <source>
        <dbReference type="Pfam" id="PF12146"/>
    </source>
</evidence>
<dbReference type="InterPro" id="IPR029058">
    <property type="entry name" value="AB_hydrolase_fold"/>
</dbReference>
<dbReference type="EMBL" id="QGDO01000005">
    <property type="protein sequence ID" value="PWJ39984.1"/>
    <property type="molecule type" value="Genomic_DNA"/>
</dbReference>
<dbReference type="InterPro" id="IPR022742">
    <property type="entry name" value="Hydrolase_4"/>
</dbReference>
<accession>A0A315Z761</accession>
<keyword evidence="3" id="KW-0645">Protease</keyword>
<dbReference type="PANTHER" id="PTHR43265:SF1">
    <property type="entry name" value="ESTERASE ESTD"/>
    <property type="match status" value="1"/>
</dbReference>
<gene>
    <name evidence="3" type="ORF">BC781_10547</name>
</gene>
<sequence length="542" mass="61398">MKLKLNLYISFIFFSFFYSNTVFAQKVDTGNLQGEWIGQVSTEPYPDLLSLRVMDSTVLAKMFYNNVDLIPLIDFKTQNDSLSFSINSLDWQGEFSGYRENENTIRGKVRAGGEDFPFHLRKMAAVGLEDMADMVGYFSFDANHVVELNPLMMGTLAAPIEILDYKTGKRRMAIPVEENVFEAGPSMYNYYPSSLQIVSHRDSAGALMSIDLIDLESKKTYTGGKRLQGLERVEEIQVESEGSPLYGTITYPNIKEKAPLVIFVPGAGVQARGNTFDEFVRILPYYGYATLVYDKRGCGMSEGDRNSSFDTLASDILSFVDQLVQNDSIDAERIGLVGFDQAGYVMPIALNKSDKLKFAVSVSSPTVGMKAHEKFALKHRMEGDGFDEEQVNAAISYLDQFFNYWEGTVSMDELEKDAKKIEDRAFASYLTMPSNKAYMAWWEKFYNFDPAEELKKVKQPYLALYGADDVLLSAKENAHLAKKYLKKNSDKVKVEVYPKTNHMMFLEANRGDVQLSEVTGYTPEVFYQIIDWVDFYLGKDKP</sequence>
<keyword evidence="4" id="KW-1185">Reference proteome</keyword>
<feature type="chain" id="PRO_5016260162" evidence="1">
    <location>
        <begin position="25"/>
        <end position="542"/>
    </location>
</feature>
<dbReference type="OrthoDB" id="9809549at2"/>
<dbReference type="SUPFAM" id="SSF53474">
    <property type="entry name" value="alpha/beta-Hydrolases"/>
    <property type="match status" value="1"/>
</dbReference>
<comment type="caution">
    <text evidence="3">The sequence shown here is derived from an EMBL/GenBank/DDBJ whole genome shotgun (WGS) entry which is preliminary data.</text>
</comment>
<keyword evidence="3" id="KW-0031">Aminopeptidase</keyword>
<dbReference type="RefSeq" id="WP_109620302.1">
    <property type="nucleotide sequence ID" value="NZ_QGDO01000005.1"/>
</dbReference>
<dbReference type="Proteomes" id="UP000245535">
    <property type="component" value="Unassembled WGS sequence"/>
</dbReference>
<protein>
    <submittedName>
        <fullName evidence="3">Serine aminopeptidase S33 family</fullName>
    </submittedName>
</protein>
<name>A0A315Z761_SEDFL</name>
<feature type="domain" description="Serine aminopeptidase S33" evidence="2">
    <location>
        <begin position="260"/>
        <end position="508"/>
    </location>
</feature>
<feature type="signal peptide" evidence="1">
    <location>
        <begin position="1"/>
        <end position="24"/>
    </location>
</feature>
<dbReference type="AlphaFoldDB" id="A0A315Z761"/>
<organism evidence="3 4">
    <name type="scientific">Sediminitomix flava</name>
    <dbReference type="NCBI Taxonomy" id="379075"/>
    <lineage>
        <taxon>Bacteria</taxon>
        <taxon>Pseudomonadati</taxon>
        <taxon>Bacteroidota</taxon>
        <taxon>Cytophagia</taxon>
        <taxon>Cytophagales</taxon>
        <taxon>Flammeovirgaceae</taxon>
        <taxon>Sediminitomix</taxon>
    </lineage>
</organism>
<dbReference type="GO" id="GO:0004177">
    <property type="term" value="F:aminopeptidase activity"/>
    <property type="evidence" value="ECO:0007669"/>
    <property type="project" value="UniProtKB-KW"/>
</dbReference>
<evidence type="ECO:0000256" key="1">
    <source>
        <dbReference type="SAM" id="SignalP"/>
    </source>
</evidence>
<dbReference type="PANTHER" id="PTHR43265">
    <property type="entry name" value="ESTERASE ESTD"/>
    <property type="match status" value="1"/>
</dbReference>